<dbReference type="FunFam" id="3.40.50.12230:FF:000001">
    <property type="entry name" value="Methionyl-tRNA formyltransferase"/>
    <property type="match status" value="1"/>
</dbReference>
<dbReference type="GO" id="GO:0004479">
    <property type="term" value="F:methionyl-tRNA formyltransferase activity"/>
    <property type="evidence" value="ECO:0007669"/>
    <property type="project" value="UniProtKB-UniRule"/>
</dbReference>
<dbReference type="NCBIfam" id="TIGR00460">
    <property type="entry name" value="fmt"/>
    <property type="match status" value="1"/>
</dbReference>
<evidence type="ECO:0000256" key="2">
    <source>
        <dbReference type="ARBA" id="ARBA00010699"/>
    </source>
</evidence>
<dbReference type="PANTHER" id="PTHR11138:SF5">
    <property type="entry name" value="METHIONYL-TRNA FORMYLTRANSFERASE, MITOCHONDRIAL"/>
    <property type="match status" value="1"/>
</dbReference>
<comment type="function">
    <text evidence="1 8">Attaches a formyl group to the free amino group of methionyl-tRNA(fMet). The formyl group appears to play a dual role in the initiator identity of N-formylmethionyl-tRNA by promoting its recognition by IF2 and preventing the misappropriation of this tRNA by the elongation apparatus.</text>
</comment>
<feature type="binding site" evidence="8">
    <location>
        <begin position="113"/>
        <end position="116"/>
    </location>
    <ligand>
        <name>(6S)-5,6,7,8-tetrahydrofolate</name>
        <dbReference type="ChEBI" id="CHEBI:57453"/>
    </ligand>
</feature>
<keyword evidence="5 8" id="KW-0808">Transferase</keyword>
<dbReference type="HAMAP" id="MF_00182">
    <property type="entry name" value="Formyl_trans"/>
    <property type="match status" value="1"/>
</dbReference>
<dbReference type="Gene3D" id="3.40.50.170">
    <property type="entry name" value="Formyl transferase, N-terminal domain"/>
    <property type="match status" value="1"/>
</dbReference>
<gene>
    <name evidence="8" type="primary">fmt</name>
    <name evidence="11" type="ORF">SAMN05216175_10161</name>
</gene>
<dbReference type="InterPro" id="IPR002376">
    <property type="entry name" value="Formyl_transf_N"/>
</dbReference>
<accession>A0A1I2LPX0</accession>
<dbReference type="GO" id="GO:0005829">
    <property type="term" value="C:cytosol"/>
    <property type="evidence" value="ECO:0007669"/>
    <property type="project" value="TreeGrafter"/>
</dbReference>
<protein>
    <recommendedName>
        <fullName evidence="4 8">Methionyl-tRNA formyltransferase</fullName>
        <ecNumber evidence="3 8">2.1.2.9</ecNumber>
    </recommendedName>
</protein>
<keyword evidence="6 8" id="KW-0648">Protein biosynthesis</keyword>
<evidence type="ECO:0000256" key="6">
    <source>
        <dbReference type="ARBA" id="ARBA00022917"/>
    </source>
</evidence>
<keyword evidence="12" id="KW-1185">Reference proteome</keyword>
<dbReference type="InterPro" id="IPR001555">
    <property type="entry name" value="GART_AS"/>
</dbReference>
<evidence type="ECO:0000259" key="10">
    <source>
        <dbReference type="Pfam" id="PF02911"/>
    </source>
</evidence>
<dbReference type="Pfam" id="PF02911">
    <property type="entry name" value="Formyl_trans_C"/>
    <property type="match status" value="1"/>
</dbReference>
<dbReference type="SUPFAM" id="SSF53328">
    <property type="entry name" value="Formyltransferase"/>
    <property type="match status" value="1"/>
</dbReference>
<dbReference type="Gene3D" id="3.10.25.10">
    <property type="entry name" value="Formyl transferase, C-terminal domain"/>
    <property type="match status" value="1"/>
</dbReference>
<dbReference type="PROSITE" id="PS00373">
    <property type="entry name" value="GART"/>
    <property type="match status" value="1"/>
</dbReference>
<evidence type="ECO:0000256" key="4">
    <source>
        <dbReference type="ARBA" id="ARBA00016014"/>
    </source>
</evidence>
<dbReference type="InterPro" id="IPR011034">
    <property type="entry name" value="Formyl_transferase-like_C_sf"/>
</dbReference>
<dbReference type="InterPro" id="IPR005793">
    <property type="entry name" value="Formyl_trans_C"/>
</dbReference>
<name>A0A1I2LPX0_9GAMM</name>
<evidence type="ECO:0000256" key="1">
    <source>
        <dbReference type="ARBA" id="ARBA00002606"/>
    </source>
</evidence>
<evidence type="ECO:0000259" key="9">
    <source>
        <dbReference type="Pfam" id="PF00551"/>
    </source>
</evidence>
<sequence length="330" mass="35532">MTTPLRIIFAGTPDFAASSLAALINSEHQVIAVYTQPDRPAGRGRKLKASPVKSLATSNDIPVFQPQSLKGSTEQAELAALNADLMVVVAYGLLLPKAVLDIPRHGCINVHASLLPRWRGAAPIHRSLLAGDAETGITIMQMDEGLDTGDMLYKSSCDIQPDDTSGSLHDRLAEIGATALIETLRIIQMDQLNPIKQNDADACYAHKLAKQEGLIDWSDNAEDICRQIRGLSPWPIAYTILESNTLRILKASPFTEASPVTTTETTPGTILETRKDSLLVACGNGTALAIERLQLPGGKPLLTRDVLNSRKELFSVGVILGENLGKSLIK</sequence>
<dbReference type="RefSeq" id="WP_090722951.1">
    <property type="nucleotide sequence ID" value="NZ_FOOU01000001.1"/>
</dbReference>
<dbReference type="EMBL" id="FOOU01000001">
    <property type="protein sequence ID" value="SFF79076.1"/>
    <property type="molecule type" value="Genomic_DNA"/>
</dbReference>
<dbReference type="CDD" id="cd08704">
    <property type="entry name" value="Met_tRNA_FMT_C"/>
    <property type="match status" value="1"/>
</dbReference>
<dbReference type="InterPro" id="IPR036477">
    <property type="entry name" value="Formyl_transf_N_sf"/>
</dbReference>
<dbReference type="Pfam" id="PF00551">
    <property type="entry name" value="Formyl_trans_N"/>
    <property type="match status" value="1"/>
</dbReference>
<dbReference type="STRING" id="1045558.SAMN05216175_10161"/>
<evidence type="ECO:0000256" key="3">
    <source>
        <dbReference type="ARBA" id="ARBA00012261"/>
    </source>
</evidence>
<evidence type="ECO:0000313" key="12">
    <source>
        <dbReference type="Proteomes" id="UP000198623"/>
    </source>
</evidence>
<dbReference type="CDD" id="cd08646">
    <property type="entry name" value="FMT_core_Met-tRNA-FMT_N"/>
    <property type="match status" value="1"/>
</dbReference>
<dbReference type="InterPro" id="IPR005794">
    <property type="entry name" value="Fmt"/>
</dbReference>
<evidence type="ECO:0000256" key="5">
    <source>
        <dbReference type="ARBA" id="ARBA00022679"/>
    </source>
</evidence>
<comment type="catalytic activity">
    <reaction evidence="7 8">
        <text>L-methionyl-tRNA(fMet) + (6R)-10-formyltetrahydrofolate = N-formyl-L-methionyl-tRNA(fMet) + (6S)-5,6,7,8-tetrahydrofolate + H(+)</text>
        <dbReference type="Rhea" id="RHEA:24380"/>
        <dbReference type="Rhea" id="RHEA-COMP:9952"/>
        <dbReference type="Rhea" id="RHEA-COMP:9953"/>
        <dbReference type="ChEBI" id="CHEBI:15378"/>
        <dbReference type="ChEBI" id="CHEBI:57453"/>
        <dbReference type="ChEBI" id="CHEBI:78530"/>
        <dbReference type="ChEBI" id="CHEBI:78844"/>
        <dbReference type="ChEBI" id="CHEBI:195366"/>
        <dbReference type="EC" id="2.1.2.9"/>
    </reaction>
</comment>
<dbReference type="OrthoDB" id="9802815at2"/>
<dbReference type="EC" id="2.1.2.9" evidence="3 8"/>
<reference evidence="12" key="1">
    <citation type="submission" date="2016-10" db="EMBL/GenBank/DDBJ databases">
        <authorList>
            <person name="Varghese N."/>
            <person name="Submissions S."/>
        </authorList>
    </citation>
    <scope>NUCLEOTIDE SEQUENCE [LARGE SCALE GENOMIC DNA]</scope>
    <source>
        <strain evidence="12">CGMCC 1.10971</strain>
    </source>
</reference>
<proteinExistence type="inferred from homology"/>
<dbReference type="InterPro" id="IPR037022">
    <property type="entry name" value="Formyl_trans_C_sf"/>
</dbReference>
<evidence type="ECO:0000256" key="7">
    <source>
        <dbReference type="ARBA" id="ARBA00048558"/>
    </source>
</evidence>
<evidence type="ECO:0000256" key="8">
    <source>
        <dbReference type="HAMAP-Rule" id="MF_00182"/>
    </source>
</evidence>
<evidence type="ECO:0000313" key="11">
    <source>
        <dbReference type="EMBL" id="SFF79076.1"/>
    </source>
</evidence>
<feature type="domain" description="Formyl transferase C-terminal" evidence="10">
    <location>
        <begin position="207"/>
        <end position="310"/>
    </location>
</feature>
<dbReference type="InterPro" id="IPR041711">
    <property type="entry name" value="Met-tRNA-FMT_N"/>
</dbReference>
<dbReference type="AlphaFoldDB" id="A0A1I2LPX0"/>
<comment type="similarity">
    <text evidence="2 8">Belongs to the Fmt family.</text>
</comment>
<feature type="domain" description="Formyl transferase N-terminal" evidence="9">
    <location>
        <begin position="6"/>
        <end position="184"/>
    </location>
</feature>
<dbReference type="Proteomes" id="UP000198623">
    <property type="component" value="Unassembled WGS sequence"/>
</dbReference>
<dbReference type="InterPro" id="IPR044135">
    <property type="entry name" value="Met-tRNA-FMT_C"/>
</dbReference>
<organism evidence="11 12">
    <name type="scientific">Neptunomonas qingdaonensis</name>
    <dbReference type="NCBI Taxonomy" id="1045558"/>
    <lineage>
        <taxon>Bacteria</taxon>
        <taxon>Pseudomonadati</taxon>
        <taxon>Pseudomonadota</taxon>
        <taxon>Gammaproteobacteria</taxon>
        <taxon>Oceanospirillales</taxon>
        <taxon>Oceanospirillaceae</taxon>
        <taxon>Neptunomonas</taxon>
    </lineage>
</organism>
<dbReference type="FunFam" id="3.40.50.170:FF:000003">
    <property type="entry name" value="Methionyl-tRNA formyltransferase"/>
    <property type="match status" value="1"/>
</dbReference>
<dbReference type="PANTHER" id="PTHR11138">
    <property type="entry name" value="METHIONYL-TRNA FORMYLTRANSFERASE"/>
    <property type="match status" value="1"/>
</dbReference>
<dbReference type="SUPFAM" id="SSF50486">
    <property type="entry name" value="FMT C-terminal domain-like"/>
    <property type="match status" value="1"/>
</dbReference>